<feature type="transmembrane region" description="Helical" evidence="2">
    <location>
        <begin position="26"/>
        <end position="44"/>
    </location>
</feature>
<dbReference type="GO" id="GO:0009307">
    <property type="term" value="P:DNA restriction-modification system"/>
    <property type="evidence" value="ECO:0007669"/>
    <property type="project" value="InterPro"/>
</dbReference>
<accession>A0A0F7VQM2</accession>
<evidence type="ECO:0000259" key="3">
    <source>
        <dbReference type="Pfam" id="PF04471"/>
    </source>
</evidence>
<evidence type="ECO:0000256" key="1">
    <source>
        <dbReference type="SAM" id="MobiDB-lite"/>
    </source>
</evidence>
<feature type="transmembrane region" description="Helical" evidence="2">
    <location>
        <begin position="50"/>
        <end position="68"/>
    </location>
</feature>
<reference evidence="4 5" key="1">
    <citation type="submission" date="2015-02" db="EMBL/GenBank/DDBJ databases">
        <authorList>
            <person name="Gomez-Escribano P.J."/>
        </authorList>
    </citation>
    <scope>NUCLEOTIDE SEQUENCE [LARGE SCALE GENOMIC DNA]</scope>
    <source>
        <strain evidence="5">C34 (DSM 42122 / NRRL B-24963)</strain>
    </source>
</reference>
<evidence type="ECO:0000313" key="5">
    <source>
        <dbReference type="Proteomes" id="UP000035016"/>
    </source>
</evidence>
<name>A0A0F7VQM2_STRLW</name>
<dbReference type="GO" id="GO:0015666">
    <property type="term" value="F:restriction endodeoxyribonuclease activity"/>
    <property type="evidence" value="ECO:0007669"/>
    <property type="project" value="TreeGrafter"/>
</dbReference>
<dbReference type="PANTHER" id="PTHR30015">
    <property type="entry name" value="MRR RESTRICTION SYSTEM PROTEIN"/>
    <property type="match status" value="1"/>
</dbReference>
<keyword evidence="2" id="KW-1133">Transmembrane helix</keyword>
<feature type="region of interest" description="Disordered" evidence="1">
    <location>
        <begin position="1"/>
        <end position="21"/>
    </location>
</feature>
<dbReference type="GO" id="GO:0003677">
    <property type="term" value="F:DNA binding"/>
    <property type="evidence" value="ECO:0007669"/>
    <property type="project" value="InterPro"/>
</dbReference>
<organism evidence="4 5">
    <name type="scientific">Streptomyces leeuwenhoekii</name>
    <dbReference type="NCBI Taxonomy" id="1437453"/>
    <lineage>
        <taxon>Bacteria</taxon>
        <taxon>Bacillati</taxon>
        <taxon>Actinomycetota</taxon>
        <taxon>Actinomycetes</taxon>
        <taxon>Kitasatosporales</taxon>
        <taxon>Streptomycetaceae</taxon>
        <taxon>Streptomyces</taxon>
    </lineage>
</organism>
<proteinExistence type="predicted"/>
<dbReference type="PANTHER" id="PTHR30015:SF6">
    <property type="entry name" value="SLL1429 PROTEIN"/>
    <property type="match status" value="1"/>
</dbReference>
<dbReference type="Pfam" id="PF04471">
    <property type="entry name" value="Mrr_cat"/>
    <property type="match status" value="1"/>
</dbReference>
<evidence type="ECO:0000313" key="4">
    <source>
        <dbReference type="EMBL" id="CQR62774.1"/>
    </source>
</evidence>
<dbReference type="InterPro" id="IPR007560">
    <property type="entry name" value="Restrct_endonuc_IV_Mrr"/>
</dbReference>
<dbReference type="InterPro" id="IPR011856">
    <property type="entry name" value="tRNA_endonuc-like_dom_sf"/>
</dbReference>
<sequence length="231" mass="25734">MSGRRPARRPARRRPARRSKKQDDQLALLGAGVLALGLVITVVHWLLVHWWILLIAAVVAAVAGGLWLQQARQRAEWERVRARALRMRIAELDALDHRAFEFAIRDLMRRDGCQAEQLGGAGDNACDVRAVDPMGRVWVIQCKHRRDGDRGSAVGVGVLQQVNGTARQVHGADVAVVLTNGRFSSKAIPWGAEHRIHLVDRRLLGEWAAGSRPLWDLLDRIPPPRRPTALS</sequence>
<dbReference type="Gene3D" id="3.40.1350.10">
    <property type="match status" value="1"/>
</dbReference>
<feature type="domain" description="Restriction endonuclease type IV Mrr" evidence="3">
    <location>
        <begin position="92"/>
        <end position="207"/>
    </location>
</feature>
<keyword evidence="2" id="KW-0472">Membrane</keyword>
<dbReference type="KEGG" id="sle:sle_33130"/>
<dbReference type="InterPro" id="IPR052906">
    <property type="entry name" value="Type_IV_Methyl-Rstrct_Enzyme"/>
</dbReference>
<keyword evidence="2" id="KW-0812">Transmembrane</keyword>
<evidence type="ECO:0000256" key="2">
    <source>
        <dbReference type="SAM" id="Phobius"/>
    </source>
</evidence>
<dbReference type="InterPro" id="IPR011335">
    <property type="entry name" value="Restrct_endonuc-II-like"/>
</dbReference>
<feature type="compositionally biased region" description="Basic residues" evidence="1">
    <location>
        <begin position="1"/>
        <end position="20"/>
    </location>
</feature>
<gene>
    <name evidence="4" type="primary">sle_33130</name>
</gene>
<protein>
    <recommendedName>
        <fullName evidence="3">Restriction endonuclease type IV Mrr domain-containing protein</fullName>
    </recommendedName>
</protein>
<dbReference type="Proteomes" id="UP000035016">
    <property type="component" value="Chromosome Chromosome"/>
</dbReference>
<dbReference type="EMBL" id="LN831790">
    <property type="protein sequence ID" value="CQR62774.1"/>
    <property type="molecule type" value="Genomic_DNA"/>
</dbReference>
<dbReference type="SUPFAM" id="SSF52980">
    <property type="entry name" value="Restriction endonuclease-like"/>
    <property type="match status" value="1"/>
</dbReference>
<dbReference type="AlphaFoldDB" id="A0A0F7VQM2"/>